<protein>
    <submittedName>
        <fullName evidence="2">Uncharacterized protein</fullName>
    </submittedName>
</protein>
<dbReference type="EMBL" id="JXLN01014037">
    <property type="protein sequence ID" value="KPM09768.1"/>
    <property type="molecule type" value="Genomic_DNA"/>
</dbReference>
<gene>
    <name evidence="2" type="ORF">QR98_0083130</name>
</gene>
<dbReference type="OrthoDB" id="5969816at2759"/>
<feature type="region of interest" description="Disordered" evidence="1">
    <location>
        <begin position="1"/>
        <end position="28"/>
    </location>
</feature>
<evidence type="ECO:0000256" key="1">
    <source>
        <dbReference type="SAM" id="MobiDB-lite"/>
    </source>
</evidence>
<evidence type="ECO:0000313" key="3">
    <source>
        <dbReference type="Proteomes" id="UP000616769"/>
    </source>
</evidence>
<reference evidence="2 3" key="1">
    <citation type="journal article" date="2015" name="Parasit. Vectors">
        <title>Draft genome of the scabies mite.</title>
        <authorList>
            <person name="Rider S.D.Jr."/>
            <person name="Morgan M.S."/>
            <person name="Arlian L.G."/>
        </authorList>
    </citation>
    <scope>NUCLEOTIDE SEQUENCE [LARGE SCALE GENOMIC DNA]</scope>
    <source>
        <strain evidence="2">Arlian Lab</strain>
    </source>
</reference>
<dbReference type="VEuPathDB" id="VectorBase:SSCA008724"/>
<sequence length="191" mass="21261">MKPSGSSLNLEKSPFQQQHKTKIRSRPLSLSLSSPSFVPASLTSTIQQQNYHFIDDDNVDNPISITNAKLAKIRFVRSFSEEFMSSSEERERGLQFFGGLSSGLGSSSSSLLSNGLGLTHKLASPYFDTESISTNVTISEGSRFVHLPCRVKQLVNRTVSKPIQKKRLWKGQTPNKFKFLLLSSPPHPLIH</sequence>
<proteinExistence type="predicted"/>
<accession>A0A132AFK2</accession>
<name>A0A132AFK2_SARSC</name>
<dbReference type="Proteomes" id="UP000616769">
    <property type="component" value="Unassembled WGS sequence"/>
</dbReference>
<evidence type="ECO:0000313" key="2">
    <source>
        <dbReference type="EMBL" id="KPM09768.1"/>
    </source>
</evidence>
<comment type="caution">
    <text evidence="2">The sequence shown here is derived from an EMBL/GenBank/DDBJ whole genome shotgun (WGS) entry which is preliminary data.</text>
</comment>
<dbReference type="AlphaFoldDB" id="A0A132AFK2"/>
<feature type="compositionally biased region" description="Polar residues" evidence="1">
    <location>
        <begin position="1"/>
        <end position="18"/>
    </location>
</feature>
<organism evidence="2 3">
    <name type="scientific">Sarcoptes scabiei</name>
    <name type="common">Itch mite</name>
    <name type="synonym">Acarus scabiei</name>
    <dbReference type="NCBI Taxonomy" id="52283"/>
    <lineage>
        <taxon>Eukaryota</taxon>
        <taxon>Metazoa</taxon>
        <taxon>Ecdysozoa</taxon>
        <taxon>Arthropoda</taxon>
        <taxon>Chelicerata</taxon>
        <taxon>Arachnida</taxon>
        <taxon>Acari</taxon>
        <taxon>Acariformes</taxon>
        <taxon>Sarcoptiformes</taxon>
        <taxon>Astigmata</taxon>
        <taxon>Psoroptidia</taxon>
        <taxon>Sarcoptoidea</taxon>
        <taxon>Sarcoptidae</taxon>
        <taxon>Sarcoptinae</taxon>
        <taxon>Sarcoptes</taxon>
    </lineage>
</organism>